<accession>A0A8J3ZNC9</accession>
<comment type="caution">
    <text evidence="2">The sequence shown here is derived from an EMBL/GenBank/DDBJ whole genome shotgun (WGS) entry which is preliminary data.</text>
</comment>
<proteinExistence type="predicted"/>
<reference evidence="2" key="1">
    <citation type="submission" date="2021-01" db="EMBL/GenBank/DDBJ databases">
        <title>Whole genome shotgun sequence of Virgisporangium aurantiacum NBRC 16421.</title>
        <authorList>
            <person name="Komaki H."/>
            <person name="Tamura T."/>
        </authorList>
    </citation>
    <scope>NUCLEOTIDE SEQUENCE</scope>
    <source>
        <strain evidence="2">NBRC 16421</strain>
    </source>
</reference>
<protein>
    <submittedName>
        <fullName evidence="2">Uncharacterized protein</fullName>
    </submittedName>
</protein>
<dbReference type="EMBL" id="BOPG01000129">
    <property type="protein sequence ID" value="GIJ64793.1"/>
    <property type="molecule type" value="Genomic_DNA"/>
</dbReference>
<keyword evidence="3" id="KW-1185">Reference proteome</keyword>
<dbReference type="AlphaFoldDB" id="A0A8J3ZNC9"/>
<organism evidence="2 3">
    <name type="scientific">Virgisporangium aurantiacum</name>
    <dbReference type="NCBI Taxonomy" id="175570"/>
    <lineage>
        <taxon>Bacteria</taxon>
        <taxon>Bacillati</taxon>
        <taxon>Actinomycetota</taxon>
        <taxon>Actinomycetes</taxon>
        <taxon>Micromonosporales</taxon>
        <taxon>Micromonosporaceae</taxon>
        <taxon>Virgisporangium</taxon>
    </lineage>
</organism>
<evidence type="ECO:0000313" key="3">
    <source>
        <dbReference type="Proteomes" id="UP000612585"/>
    </source>
</evidence>
<evidence type="ECO:0000313" key="2">
    <source>
        <dbReference type="EMBL" id="GIJ64793.1"/>
    </source>
</evidence>
<feature type="compositionally biased region" description="Basic residues" evidence="1">
    <location>
        <begin position="219"/>
        <end position="238"/>
    </location>
</feature>
<dbReference type="Proteomes" id="UP000612585">
    <property type="component" value="Unassembled WGS sequence"/>
</dbReference>
<gene>
    <name evidence="2" type="ORF">Vau01_123090</name>
</gene>
<name>A0A8J3ZNC9_9ACTN</name>
<evidence type="ECO:0000256" key="1">
    <source>
        <dbReference type="SAM" id="MobiDB-lite"/>
    </source>
</evidence>
<feature type="region of interest" description="Disordered" evidence="1">
    <location>
        <begin position="194"/>
        <end position="258"/>
    </location>
</feature>
<sequence length="271" mass="28940">MPAAHAARYVAQFGHNLCAGLDATVQYAIAGRWPETLAATASIHHGILQLHQRAVLDALDAGADWWAIGQAVGQHPQAAFDNYANLAGNTRSPAQQRPKLAVLLTAGLTGTHHPCPEYGVDVDVLGFAPDPQVEKIRAAARLCGQHTWIRITAPAARRTGEPFAGLDLLRRWTSVLADDAELAALRQALPLRRGSGDGPACGRSATRPRSGDHRAAAGHVRRAARRGNGRGHISRLRQRSIPPGGRTADARDVSTRRPSLCCGCTSWRPSS</sequence>